<keyword evidence="4" id="KW-0472">Membrane</keyword>
<dbReference type="InterPro" id="IPR050677">
    <property type="entry name" value="Actinoporin_PFT"/>
</dbReference>
<evidence type="ECO:0000313" key="7">
    <source>
        <dbReference type="EMBL" id="KAH3708434.1"/>
    </source>
</evidence>
<protein>
    <submittedName>
        <fullName evidence="7">Uncharacterized protein</fullName>
    </submittedName>
</protein>
<dbReference type="GO" id="GO:0046931">
    <property type="term" value="P:pore complex assembly"/>
    <property type="evidence" value="ECO:0007669"/>
    <property type="project" value="InterPro"/>
</dbReference>
<dbReference type="PANTHER" id="PTHR40388:SF1">
    <property type="entry name" value="BRYOPORIN"/>
    <property type="match status" value="1"/>
</dbReference>
<dbReference type="Pfam" id="PF06369">
    <property type="entry name" value="Anemone_cytotox"/>
    <property type="match status" value="1"/>
</dbReference>
<keyword evidence="4" id="KW-1053">Target membrane</keyword>
<evidence type="ECO:0000256" key="6">
    <source>
        <dbReference type="SAM" id="MobiDB-lite"/>
    </source>
</evidence>
<dbReference type="PANTHER" id="PTHR40388">
    <property type="entry name" value="BRYOPORIN"/>
    <property type="match status" value="1"/>
</dbReference>
<sequence length="201" mass="22429">MALAGIIKGFEEVVAVGETVLGAEARSKGYIITVNMEVDNLSNVTLMYPGVSLKSGECDVPPVRIASGYKEAMLARKYSYMPSGSFGVVSWQIGETKNRVVIMWSVPFNSFFYDNWLAVGIKPAKDHDPKWADEMYYEKYGSWYQRAKYNTEVPTVSFITDKWAVSASMSTTQGAHVRATFGPTNESDVSQYLKDKKAQQK</sequence>
<dbReference type="GO" id="GO:0006812">
    <property type="term" value="P:monoatomic cation transport"/>
    <property type="evidence" value="ECO:0007669"/>
    <property type="project" value="InterPro"/>
</dbReference>
<proteinExistence type="predicted"/>
<dbReference type="SUPFAM" id="SSF63724">
    <property type="entry name" value="Cytolysin/lectin"/>
    <property type="match status" value="1"/>
</dbReference>
<accession>A0A9D3Z1H7</accession>
<reference evidence="7" key="1">
    <citation type="journal article" date="2019" name="bioRxiv">
        <title>The Genome of the Zebra Mussel, Dreissena polymorpha: A Resource for Invasive Species Research.</title>
        <authorList>
            <person name="McCartney M.A."/>
            <person name="Auch B."/>
            <person name="Kono T."/>
            <person name="Mallez S."/>
            <person name="Zhang Y."/>
            <person name="Obille A."/>
            <person name="Becker A."/>
            <person name="Abrahante J.E."/>
            <person name="Garbe J."/>
            <person name="Badalamenti J.P."/>
            <person name="Herman A."/>
            <person name="Mangelson H."/>
            <person name="Liachko I."/>
            <person name="Sullivan S."/>
            <person name="Sone E.D."/>
            <person name="Koren S."/>
            <person name="Silverstein K.A.T."/>
            <person name="Beckman K.B."/>
            <person name="Gohl D.M."/>
        </authorList>
    </citation>
    <scope>NUCLEOTIDE SEQUENCE</scope>
    <source>
        <strain evidence="7">Duluth1</strain>
        <tissue evidence="7">Whole animal</tissue>
    </source>
</reference>
<dbReference type="AlphaFoldDB" id="A0A9D3Z1H7"/>
<comment type="caution">
    <text evidence="7">The sequence shown here is derived from an EMBL/GenBank/DDBJ whole genome shotgun (WGS) entry which is preliminary data.</text>
</comment>
<keyword evidence="8" id="KW-1185">Reference proteome</keyword>
<keyword evidence="5" id="KW-0166">Nematocyst</keyword>
<dbReference type="Gene3D" id="2.60.270.20">
    <property type="entry name" value="Cytolysin/lectin"/>
    <property type="match status" value="1"/>
</dbReference>
<name>A0A9D3Z1H7_DREPO</name>
<dbReference type="EMBL" id="JAIWYP010000014">
    <property type="protein sequence ID" value="KAH3708434.1"/>
    <property type="molecule type" value="Genomic_DNA"/>
</dbReference>
<dbReference type="Proteomes" id="UP000828390">
    <property type="component" value="Unassembled WGS sequence"/>
</dbReference>
<feature type="region of interest" description="Disordered" evidence="6">
    <location>
        <begin position="180"/>
        <end position="201"/>
    </location>
</feature>
<dbReference type="InterPro" id="IPR009104">
    <property type="entry name" value="Anemon_actinoporin-like"/>
</dbReference>
<evidence type="ECO:0000256" key="3">
    <source>
        <dbReference type="ARBA" id="ARBA00022537"/>
    </source>
</evidence>
<dbReference type="GO" id="GO:0051715">
    <property type="term" value="P:cytolysis in another organism"/>
    <property type="evidence" value="ECO:0007669"/>
    <property type="project" value="InterPro"/>
</dbReference>
<dbReference type="GO" id="GO:0015267">
    <property type="term" value="F:channel activity"/>
    <property type="evidence" value="ECO:0007669"/>
    <property type="project" value="InterPro"/>
</dbReference>
<evidence type="ECO:0000256" key="5">
    <source>
        <dbReference type="ARBA" id="ARBA00023331"/>
    </source>
</evidence>
<evidence type="ECO:0000313" key="8">
    <source>
        <dbReference type="Proteomes" id="UP000828390"/>
    </source>
</evidence>
<comment type="subcellular location">
    <subcellularLocation>
        <location evidence="2">Nematocyst</location>
    </subcellularLocation>
    <subcellularLocation>
        <location evidence="1">Target cell membrane</location>
    </subcellularLocation>
</comment>
<evidence type="ECO:0000256" key="2">
    <source>
        <dbReference type="ARBA" id="ARBA00004532"/>
    </source>
</evidence>
<evidence type="ECO:0000256" key="1">
    <source>
        <dbReference type="ARBA" id="ARBA00004175"/>
    </source>
</evidence>
<evidence type="ECO:0000256" key="4">
    <source>
        <dbReference type="ARBA" id="ARBA00023298"/>
    </source>
</evidence>
<dbReference type="InterPro" id="IPR015926">
    <property type="entry name" value="Cytolysin/lectin"/>
</dbReference>
<dbReference type="GO" id="GO:0042151">
    <property type="term" value="C:nematocyst"/>
    <property type="evidence" value="ECO:0007669"/>
    <property type="project" value="UniProtKB-SubCell"/>
</dbReference>
<reference evidence="7" key="2">
    <citation type="submission" date="2020-11" db="EMBL/GenBank/DDBJ databases">
        <authorList>
            <person name="McCartney M.A."/>
            <person name="Auch B."/>
            <person name="Kono T."/>
            <person name="Mallez S."/>
            <person name="Becker A."/>
            <person name="Gohl D.M."/>
            <person name="Silverstein K.A.T."/>
            <person name="Koren S."/>
            <person name="Bechman K.B."/>
            <person name="Herman A."/>
            <person name="Abrahante J.E."/>
            <person name="Garbe J."/>
        </authorList>
    </citation>
    <scope>NUCLEOTIDE SEQUENCE</scope>
    <source>
        <strain evidence="7">Duluth1</strain>
        <tissue evidence="7">Whole animal</tissue>
    </source>
</reference>
<gene>
    <name evidence="7" type="ORF">DPMN_067885</name>
</gene>
<dbReference type="GO" id="GO:0044218">
    <property type="term" value="C:other organism cell membrane"/>
    <property type="evidence" value="ECO:0007669"/>
    <property type="project" value="UniProtKB-KW"/>
</dbReference>
<organism evidence="7 8">
    <name type="scientific">Dreissena polymorpha</name>
    <name type="common">Zebra mussel</name>
    <name type="synonym">Mytilus polymorpha</name>
    <dbReference type="NCBI Taxonomy" id="45954"/>
    <lineage>
        <taxon>Eukaryota</taxon>
        <taxon>Metazoa</taxon>
        <taxon>Spiralia</taxon>
        <taxon>Lophotrochozoa</taxon>
        <taxon>Mollusca</taxon>
        <taxon>Bivalvia</taxon>
        <taxon>Autobranchia</taxon>
        <taxon>Heteroconchia</taxon>
        <taxon>Euheterodonta</taxon>
        <taxon>Imparidentia</taxon>
        <taxon>Neoheterodontei</taxon>
        <taxon>Myida</taxon>
        <taxon>Dreissenoidea</taxon>
        <taxon>Dreissenidae</taxon>
        <taxon>Dreissena</taxon>
    </lineage>
</organism>
<keyword evidence="3" id="KW-1052">Target cell membrane</keyword>
<dbReference type="GO" id="GO:0046930">
    <property type="term" value="C:pore complex"/>
    <property type="evidence" value="ECO:0007669"/>
    <property type="project" value="InterPro"/>
</dbReference>